<dbReference type="InterPro" id="IPR011611">
    <property type="entry name" value="PfkB_dom"/>
</dbReference>
<keyword evidence="6" id="KW-1185">Reference proteome</keyword>
<evidence type="ECO:0000313" key="5">
    <source>
        <dbReference type="EMBL" id="QDU61800.1"/>
    </source>
</evidence>
<feature type="domain" description="Carbohydrate kinase PfkB" evidence="4">
    <location>
        <begin position="17"/>
        <end position="288"/>
    </location>
</feature>
<gene>
    <name evidence="5" type="primary">ydjH_2</name>
    <name evidence="5" type="ORF">Pan216_26650</name>
</gene>
<dbReference type="Proteomes" id="UP000317093">
    <property type="component" value="Chromosome"/>
</dbReference>
<protein>
    <submittedName>
        <fullName evidence="5">Putative sugar kinase YdjH</fullName>
        <ecNumber evidence="5">2.7.1.-</ecNumber>
    </submittedName>
</protein>
<reference evidence="5 6" key="1">
    <citation type="submission" date="2019-02" db="EMBL/GenBank/DDBJ databases">
        <title>Deep-cultivation of Planctomycetes and their phenomic and genomic characterization uncovers novel biology.</title>
        <authorList>
            <person name="Wiegand S."/>
            <person name="Jogler M."/>
            <person name="Boedeker C."/>
            <person name="Pinto D."/>
            <person name="Vollmers J."/>
            <person name="Rivas-Marin E."/>
            <person name="Kohn T."/>
            <person name="Peeters S.H."/>
            <person name="Heuer A."/>
            <person name="Rast P."/>
            <person name="Oberbeckmann S."/>
            <person name="Bunk B."/>
            <person name="Jeske O."/>
            <person name="Meyerdierks A."/>
            <person name="Storesund J.E."/>
            <person name="Kallscheuer N."/>
            <person name="Luecker S."/>
            <person name="Lage O.M."/>
            <person name="Pohl T."/>
            <person name="Merkel B.J."/>
            <person name="Hornburger P."/>
            <person name="Mueller R.-W."/>
            <person name="Bruemmer F."/>
            <person name="Labrenz M."/>
            <person name="Spormann A.M."/>
            <person name="Op den Camp H."/>
            <person name="Overmann J."/>
            <person name="Amann R."/>
            <person name="Jetten M.S.M."/>
            <person name="Mascher T."/>
            <person name="Medema M.H."/>
            <person name="Devos D.P."/>
            <person name="Kaster A.-K."/>
            <person name="Ovreas L."/>
            <person name="Rohde M."/>
            <person name="Galperin M.Y."/>
            <person name="Jogler C."/>
        </authorList>
    </citation>
    <scope>NUCLEOTIDE SEQUENCE [LARGE SCALE GENOMIC DNA]</scope>
    <source>
        <strain evidence="5 6">Pan216</strain>
    </source>
</reference>
<name>A0A518B491_9BACT</name>
<dbReference type="AlphaFoldDB" id="A0A518B491"/>
<accession>A0A518B491</accession>
<evidence type="ECO:0000313" key="6">
    <source>
        <dbReference type="Proteomes" id="UP000317093"/>
    </source>
</evidence>
<evidence type="ECO:0000259" key="4">
    <source>
        <dbReference type="Pfam" id="PF00294"/>
    </source>
</evidence>
<comment type="similarity">
    <text evidence="1">Belongs to the carbohydrate kinase PfkB family.</text>
</comment>
<dbReference type="OrthoDB" id="9813569at2"/>
<keyword evidence="2 5" id="KW-0808">Transferase</keyword>
<dbReference type="SUPFAM" id="SSF53613">
    <property type="entry name" value="Ribokinase-like"/>
    <property type="match status" value="1"/>
</dbReference>
<dbReference type="Pfam" id="PF00294">
    <property type="entry name" value="PfkB"/>
    <property type="match status" value="1"/>
</dbReference>
<dbReference type="InterPro" id="IPR050306">
    <property type="entry name" value="PfkB_Carbo_kinase"/>
</dbReference>
<dbReference type="PANTHER" id="PTHR43085">
    <property type="entry name" value="HEXOKINASE FAMILY MEMBER"/>
    <property type="match status" value="1"/>
</dbReference>
<dbReference type="PANTHER" id="PTHR43085:SF57">
    <property type="entry name" value="CARBOHYDRATE KINASE PFKB DOMAIN-CONTAINING PROTEIN"/>
    <property type="match status" value="1"/>
</dbReference>
<keyword evidence="3 5" id="KW-0418">Kinase</keyword>
<evidence type="ECO:0000256" key="1">
    <source>
        <dbReference type="ARBA" id="ARBA00010688"/>
    </source>
</evidence>
<dbReference type="InterPro" id="IPR029056">
    <property type="entry name" value="Ribokinase-like"/>
</dbReference>
<dbReference type="Gene3D" id="3.40.1190.20">
    <property type="match status" value="1"/>
</dbReference>
<proteinExistence type="inferred from homology"/>
<evidence type="ECO:0000256" key="2">
    <source>
        <dbReference type="ARBA" id="ARBA00022679"/>
    </source>
</evidence>
<sequence length="303" mass="32269">MTTERPTVIGLGEVLWDCFDESRRPGGAPANVAFQANQLGGHGLVCSRVGDDALGSELIDYLREHGLSPETLQVDSTHPTSTVTVDTSQGGDHPKYVIHEGVAWDHLAWTDAWTSAFTKASAVCFGTLAQRSPESRATIRTALASVPEDCLTVFDVNLRQAWYDQETIEESLKLSRAMKLNDDEVKVISGLLGLSSELGPFCEAMIERYGIELVCVTRGAEGCVLVSADGLVDVPGKPVEVVDAVGAGDAFTAALIVKRVQGWPVESAATFANEIGGLVASHAGAMPDLRNQLADLKAKYSPS</sequence>
<dbReference type="EC" id="2.7.1.-" evidence="5"/>
<dbReference type="RefSeq" id="WP_145258347.1">
    <property type="nucleotide sequence ID" value="NZ_CP036279.1"/>
</dbReference>
<dbReference type="KEGG" id="knv:Pan216_26650"/>
<dbReference type="GO" id="GO:0016301">
    <property type="term" value="F:kinase activity"/>
    <property type="evidence" value="ECO:0007669"/>
    <property type="project" value="UniProtKB-KW"/>
</dbReference>
<organism evidence="5 6">
    <name type="scientific">Kolteria novifilia</name>
    <dbReference type="NCBI Taxonomy" id="2527975"/>
    <lineage>
        <taxon>Bacteria</taxon>
        <taxon>Pseudomonadati</taxon>
        <taxon>Planctomycetota</taxon>
        <taxon>Planctomycetia</taxon>
        <taxon>Kolteriales</taxon>
        <taxon>Kolteriaceae</taxon>
        <taxon>Kolteria</taxon>
    </lineage>
</organism>
<evidence type="ECO:0000256" key="3">
    <source>
        <dbReference type="ARBA" id="ARBA00022777"/>
    </source>
</evidence>
<dbReference type="EMBL" id="CP036279">
    <property type="protein sequence ID" value="QDU61800.1"/>
    <property type="molecule type" value="Genomic_DNA"/>
</dbReference>
<dbReference type="CDD" id="cd01167">
    <property type="entry name" value="bac_FRK"/>
    <property type="match status" value="1"/>
</dbReference>